<feature type="domain" description="Histidine kinase/HSP90-like ATPase" evidence="2">
    <location>
        <begin position="8"/>
        <end position="138"/>
    </location>
</feature>
<reference evidence="3" key="1">
    <citation type="submission" date="2020-10" db="EMBL/GenBank/DDBJ databases">
        <title>De novo genome project of the cellulose decomposer Thermobifida halotolerans type strain.</title>
        <authorList>
            <person name="Nagy I."/>
            <person name="Horvath B."/>
            <person name="Kukolya J."/>
            <person name="Nagy I."/>
            <person name="Orsini M."/>
        </authorList>
    </citation>
    <scope>NUCLEOTIDE SEQUENCE</scope>
    <source>
        <strain evidence="3">DSM 44931</strain>
    </source>
</reference>
<keyword evidence="1" id="KW-0418">Kinase</keyword>
<evidence type="ECO:0000313" key="3">
    <source>
        <dbReference type="EMBL" id="UOE18923.1"/>
    </source>
</evidence>
<dbReference type="AlphaFoldDB" id="A0AA97M395"/>
<keyword evidence="4" id="KW-1185">Reference proteome</keyword>
<sequence>MSRAVLLPHAPSSVAVARRYLCADLRSMGVVRSLVDDAAIVLTELLVNALRHAAPLPPPHPPEQVRVAWSLVRASEAPEPSEGNWVEIAVSDGGGETLPRLASPSVSALGGRGLGIVQRLASKWGTEVDDSTTTVWAVIDIPVMAVTPETAPAFPRASSA</sequence>
<keyword evidence="3" id="KW-0547">Nucleotide-binding</keyword>
<dbReference type="CDD" id="cd16936">
    <property type="entry name" value="HATPase_RsbW-like"/>
    <property type="match status" value="1"/>
</dbReference>
<dbReference type="GO" id="GO:0004674">
    <property type="term" value="F:protein serine/threonine kinase activity"/>
    <property type="evidence" value="ECO:0007669"/>
    <property type="project" value="UniProtKB-KW"/>
</dbReference>
<keyword evidence="3" id="KW-0067">ATP-binding</keyword>
<organism evidence="3 4">
    <name type="scientific">Thermobifida halotolerans</name>
    <dbReference type="NCBI Taxonomy" id="483545"/>
    <lineage>
        <taxon>Bacteria</taxon>
        <taxon>Bacillati</taxon>
        <taxon>Actinomycetota</taxon>
        <taxon>Actinomycetes</taxon>
        <taxon>Streptosporangiales</taxon>
        <taxon>Nocardiopsidaceae</taxon>
        <taxon>Thermobifida</taxon>
    </lineage>
</organism>
<dbReference type="InterPro" id="IPR036890">
    <property type="entry name" value="HATPase_C_sf"/>
</dbReference>
<keyword evidence="1" id="KW-0723">Serine/threonine-protein kinase</keyword>
<dbReference type="RefSeq" id="WP_068691403.1">
    <property type="nucleotide sequence ID" value="NZ_JBGBYW010000002.1"/>
</dbReference>
<protein>
    <submittedName>
        <fullName evidence="3">ATP-binding protein</fullName>
    </submittedName>
</protein>
<gene>
    <name evidence="3" type="ORF">NI17_019450</name>
</gene>
<dbReference type="InterPro" id="IPR003594">
    <property type="entry name" value="HATPase_dom"/>
</dbReference>
<proteinExistence type="predicted"/>
<dbReference type="EMBL" id="CP063196">
    <property type="protein sequence ID" value="UOE18923.1"/>
    <property type="molecule type" value="Genomic_DNA"/>
</dbReference>
<dbReference type="PANTHER" id="PTHR35526">
    <property type="entry name" value="ANTI-SIGMA-F FACTOR RSBW-RELATED"/>
    <property type="match status" value="1"/>
</dbReference>
<dbReference type="Gene3D" id="3.30.565.10">
    <property type="entry name" value="Histidine kinase-like ATPase, C-terminal domain"/>
    <property type="match status" value="1"/>
</dbReference>
<dbReference type="PANTHER" id="PTHR35526:SF3">
    <property type="entry name" value="ANTI-SIGMA-F FACTOR RSBW"/>
    <property type="match status" value="1"/>
</dbReference>
<dbReference type="Proteomes" id="UP000265719">
    <property type="component" value="Chromosome"/>
</dbReference>
<evidence type="ECO:0000313" key="4">
    <source>
        <dbReference type="Proteomes" id="UP000265719"/>
    </source>
</evidence>
<dbReference type="Pfam" id="PF13581">
    <property type="entry name" value="HATPase_c_2"/>
    <property type="match status" value="1"/>
</dbReference>
<name>A0AA97M395_9ACTN</name>
<evidence type="ECO:0000259" key="2">
    <source>
        <dbReference type="Pfam" id="PF13581"/>
    </source>
</evidence>
<keyword evidence="1" id="KW-0808">Transferase</keyword>
<dbReference type="InterPro" id="IPR050267">
    <property type="entry name" value="Anti-sigma-factor_SerPK"/>
</dbReference>
<evidence type="ECO:0000256" key="1">
    <source>
        <dbReference type="ARBA" id="ARBA00022527"/>
    </source>
</evidence>
<dbReference type="SUPFAM" id="SSF55874">
    <property type="entry name" value="ATPase domain of HSP90 chaperone/DNA topoisomerase II/histidine kinase"/>
    <property type="match status" value="1"/>
</dbReference>
<dbReference type="KEGG" id="thao:NI17_019450"/>
<dbReference type="GO" id="GO:0005524">
    <property type="term" value="F:ATP binding"/>
    <property type="evidence" value="ECO:0007669"/>
    <property type="project" value="UniProtKB-KW"/>
</dbReference>
<accession>A0AA97M395</accession>